<dbReference type="Pfam" id="PF06985">
    <property type="entry name" value="HET"/>
    <property type="match status" value="1"/>
</dbReference>
<name>A0A9P8YA04_9PEZI</name>
<dbReference type="PANTHER" id="PTHR24148:SF73">
    <property type="entry name" value="HET DOMAIN PROTEIN (AFU_ORTHOLOGUE AFUA_8G01020)"/>
    <property type="match status" value="1"/>
</dbReference>
<sequence>MAQSVPPRTDQHRLVEDHLNGGKPNGQETSTSMPAPSGPRPRLHYRKLDWSKAEMRFLELRTTPRGLIEDPVVCRMVQIPLDNDVDFIAISSLLGDGDETEKIQINSQTVPIPAHIAQALRHTRAVFAPHTQRSGSAGSGGSGSSRPRWLTQLMRHFGSKSSPGDGEHAEPILRIWIDCLCINPEDRRERAQQRSIMGRVYWKAQTVVGWVGLKIPQTDAGIRLIRDFDDAMPASFHEPGDRVLHPEHYSPHHEWAKAVIHHFDASAVGAIGTADFLNRSFFKRRWIIEEMALAKVATFLIGDAIVSWNQLLRLNLAMEEFKDYPSNVCPAETRPMIHNFPLETIHALLDEFERRKAMEKLEGLNRSMAPSYDSRDTGST</sequence>
<dbReference type="EMBL" id="JAGTJQ010000005">
    <property type="protein sequence ID" value="KAH7031499.1"/>
    <property type="molecule type" value="Genomic_DNA"/>
</dbReference>
<dbReference type="Proteomes" id="UP000756346">
    <property type="component" value="Unassembled WGS sequence"/>
</dbReference>
<dbReference type="OrthoDB" id="5386682at2759"/>
<comment type="caution">
    <text evidence="3">The sequence shown here is derived from an EMBL/GenBank/DDBJ whole genome shotgun (WGS) entry which is preliminary data.</text>
</comment>
<keyword evidence="4" id="KW-1185">Reference proteome</keyword>
<organism evidence="3 4">
    <name type="scientific">Microdochium trichocladiopsis</name>
    <dbReference type="NCBI Taxonomy" id="1682393"/>
    <lineage>
        <taxon>Eukaryota</taxon>
        <taxon>Fungi</taxon>
        <taxon>Dikarya</taxon>
        <taxon>Ascomycota</taxon>
        <taxon>Pezizomycotina</taxon>
        <taxon>Sordariomycetes</taxon>
        <taxon>Xylariomycetidae</taxon>
        <taxon>Xylariales</taxon>
        <taxon>Microdochiaceae</taxon>
        <taxon>Microdochium</taxon>
    </lineage>
</organism>
<evidence type="ECO:0000313" key="3">
    <source>
        <dbReference type="EMBL" id="KAH7031499.1"/>
    </source>
</evidence>
<evidence type="ECO:0000259" key="2">
    <source>
        <dbReference type="Pfam" id="PF06985"/>
    </source>
</evidence>
<dbReference type="GeneID" id="70183598"/>
<dbReference type="PANTHER" id="PTHR24148">
    <property type="entry name" value="ANKYRIN REPEAT DOMAIN-CONTAINING PROTEIN 39 HOMOLOG-RELATED"/>
    <property type="match status" value="1"/>
</dbReference>
<dbReference type="RefSeq" id="XP_046013179.1">
    <property type="nucleotide sequence ID" value="XM_046154052.1"/>
</dbReference>
<protein>
    <recommendedName>
        <fullName evidence="2">Heterokaryon incompatibility domain-containing protein</fullName>
    </recommendedName>
</protein>
<evidence type="ECO:0000256" key="1">
    <source>
        <dbReference type="SAM" id="MobiDB-lite"/>
    </source>
</evidence>
<dbReference type="AlphaFoldDB" id="A0A9P8YA04"/>
<feature type="domain" description="Heterokaryon incompatibility" evidence="2">
    <location>
        <begin position="174"/>
        <end position="290"/>
    </location>
</feature>
<evidence type="ECO:0000313" key="4">
    <source>
        <dbReference type="Proteomes" id="UP000756346"/>
    </source>
</evidence>
<feature type="compositionally biased region" description="Basic and acidic residues" evidence="1">
    <location>
        <begin position="9"/>
        <end position="20"/>
    </location>
</feature>
<gene>
    <name evidence="3" type="ORF">B0I36DRAFT_324028</name>
</gene>
<accession>A0A9P8YA04</accession>
<feature type="region of interest" description="Disordered" evidence="1">
    <location>
        <begin position="1"/>
        <end position="43"/>
    </location>
</feature>
<dbReference type="InterPro" id="IPR052895">
    <property type="entry name" value="HetReg/Transcr_Mod"/>
</dbReference>
<reference evidence="3" key="1">
    <citation type="journal article" date="2021" name="Nat. Commun.">
        <title>Genetic determinants of endophytism in the Arabidopsis root mycobiome.</title>
        <authorList>
            <person name="Mesny F."/>
            <person name="Miyauchi S."/>
            <person name="Thiergart T."/>
            <person name="Pickel B."/>
            <person name="Atanasova L."/>
            <person name="Karlsson M."/>
            <person name="Huettel B."/>
            <person name="Barry K.W."/>
            <person name="Haridas S."/>
            <person name="Chen C."/>
            <person name="Bauer D."/>
            <person name="Andreopoulos W."/>
            <person name="Pangilinan J."/>
            <person name="LaButti K."/>
            <person name="Riley R."/>
            <person name="Lipzen A."/>
            <person name="Clum A."/>
            <person name="Drula E."/>
            <person name="Henrissat B."/>
            <person name="Kohler A."/>
            <person name="Grigoriev I.V."/>
            <person name="Martin F.M."/>
            <person name="Hacquard S."/>
        </authorList>
    </citation>
    <scope>NUCLEOTIDE SEQUENCE</scope>
    <source>
        <strain evidence="3">MPI-CAGE-CH-0230</strain>
    </source>
</reference>
<proteinExistence type="predicted"/>
<dbReference type="InterPro" id="IPR010730">
    <property type="entry name" value="HET"/>
</dbReference>